<proteinExistence type="predicted"/>
<accession>A0A0E0EV16</accession>
<reference evidence="1" key="2">
    <citation type="submission" date="2018-05" db="EMBL/GenBank/DDBJ databases">
        <title>OmerRS3 (Oryza meridionalis Reference Sequence Version 3).</title>
        <authorList>
            <person name="Zhang J."/>
            <person name="Kudrna D."/>
            <person name="Lee S."/>
            <person name="Talag J."/>
            <person name="Welchert J."/>
            <person name="Wing R.A."/>
        </authorList>
    </citation>
    <scope>NUCLEOTIDE SEQUENCE [LARGE SCALE GENOMIC DNA]</scope>
    <source>
        <strain evidence="1">cv. OR44</strain>
    </source>
</reference>
<keyword evidence="2" id="KW-1185">Reference proteome</keyword>
<dbReference type="EnsemblPlants" id="OMERI09G14980.3">
    <property type="protein sequence ID" value="OMERI09G14980.3"/>
    <property type="gene ID" value="OMERI09G14980"/>
</dbReference>
<evidence type="ECO:0000313" key="1">
    <source>
        <dbReference type="EnsemblPlants" id="OMERI09G14980.3"/>
    </source>
</evidence>
<name>A0A0E0EV16_9ORYZ</name>
<protein>
    <submittedName>
        <fullName evidence="1">Uncharacterized protein</fullName>
    </submittedName>
</protein>
<sequence length="65" mass="7741">MANLEESCALAALRWWFSADRCDVSRDVIPFVSEQRKDRDLQGSRNSAYDYRSNYLRDQDHDLER</sequence>
<dbReference type="Proteomes" id="UP000008021">
    <property type="component" value="Chromosome 9"/>
</dbReference>
<dbReference type="AlphaFoldDB" id="A0A0E0EV16"/>
<organism evidence="1">
    <name type="scientific">Oryza meridionalis</name>
    <dbReference type="NCBI Taxonomy" id="40149"/>
    <lineage>
        <taxon>Eukaryota</taxon>
        <taxon>Viridiplantae</taxon>
        <taxon>Streptophyta</taxon>
        <taxon>Embryophyta</taxon>
        <taxon>Tracheophyta</taxon>
        <taxon>Spermatophyta</taxon>
        <taxon>Magnoliopsida</taxon>
        <taxon>Liliopsida</taxon>
        <taxon>Poales</taxon>
        <taxon>Poaceae</taxon>
        <taxon>BOP clade</taxon>
        <taxon>Oryzoideae</taxon>
        <taxon>Oryzeae</taxon>
        <taxon>Oryzinae</taxon>
        <taxon>Oryza</taxon>
    </lineage>
</organism>
<dbReference type="Gramene" id="OMERI09G14980.3">
    <property type="protein sequence ID" value="OMERI09G14980.3"/>
    <property type="gene ID" value="OMERI09G14980"/>
</dbReference>
<evidence type="ECO:0000313" key="2">
    <source>
        <dbReference type="Proteomes" id="UP000008021"/>
    </source>
</evidence>
<reference evidence="1" key="1">
    <citation type="submission" date="2015-04" db="UniProtKB">
        <authorList>
            <consortium name="EnsemblPlants"/>
        </authorList>
    </citation>
    <scope>IDENTIFICATION</scope>
</reference>
<dbReference type="HOGENOM" id="CLU_2853601_0_0_1"/>